<comment type="caution">
    <text evidence="7">The sequence shown here is derived from an EMBL/GenBank/DDBJ whole genome shotgun (WGS) entry which is preliminary data.</text>
</comment>
<dbReference type="SMART" id="SM01411">
    <property type="entry name" value="Ephrin_rec_like"/>
    <property type="match status" value="1"/>
</dbReference>
<dbReference type="InterPro" id="IPR018097">
    <property type="entry name" value="EGF_Ca-bd_CS"/>
</dbReference>
<feature type="domain" description="Ig-like" evidence="6">
    <location>
        <begin position="26"/>
        <end position="106"/>
    </location>
</feature>
<name>A0A8S3QZV8_MYTED</name>
<reference evidence="7" key="1">
    <citation type="submission" date="2021-03" db="EMBL/GenBank/DDBJ databases">
        <authorList>
            <person name="Bekaert M."/>
        </authorList>
    </citation>
    <scope>NUCLEOTIDE SEQUENCE</scope>
</reference>
<dbReference type="Gene3D" id="2.60.40.10">
    <property type="entry name" value="Immunoglobulins"/>
    <property type="match status" value="1"/>
</dbReference>
<dbReference type="OrthoDB" id="6076792at2759"/>
<dbReference type="InterPro" id="IPR052080">
    <property type="entry name" value="vWF_C/EGF_Fibrillin"/>
</dbReference>
<dbReference type="PANTHER" id="PTHR47333:SF4">
    <property type="entry name" value="EGF-LIKE DOMAIN-CONTAINING PROTEIN"/>
    <property type="match status" value="1"/>
</dbReference>
<evidence type="ECO:0000256" key="3">
    <source>
        <dbReference type="ARBA" id="ARBA00022729"/>
    </source>
</evidence>
<dbReference type="GO" id="GO:0005509">
    <property type="term" value="F:calcium ion binding"/>
    <property type="evidence" value="ECO:0007669"/>
    <property type="project" value="InterPro"/>
</dbReference>
<dbReference type="Gene3D" id="2.10.25.10">
    <property type="entry name" value="Laminin"/>
    <property type="match status" value="1"/>
</dbReference>
<dbReference type="PROSITE" id="PS01187">
    <property type="entry name" value="EGF_CA"/>
    <property type="match status" value="1"/>
</dbReference>
<dbReference type="SUPFAM" id="SSF57196">
    <property type="entry name" value="EGF/Laminin"/>
    <property type="match status" value="1"/>
</dbReference>
<evidence type="ECO:0000313" key="7">
    <source>
        <dbReference type="EMBL" id="CAG2200420.1"/>
    </source>
</evidence>
<dbReference type="PROSITE" id="PS50835">
    <property type="entry name" value="IG_LIKE"/>
    <property type="match status" value="1"/>
</dbReference>
<dbReference type="Pfam" id="PF07699">
    <property type="entry name" value="Ephrin_rec_like"/>
    <property type="match status" value="1"/>
</dbReference>
<dbReference type="InterPro" id="IPR011641">
    <property type="entry name" value="Tyr-kin_ephrin_A/B_rcpt-like"/>
</dbReference>
<keyword evidence="8" id="KW-1185">Reference proteome</keyword>
<dbReference type="Pfam" id="PF13927">
    <property type="entry name" value="Ig_3"/>
    <property type="match status" value="1"/>
</dbReference>
<dbReference type="Proteomes" id="UP000683360">
    <property type="component" value="Unassembled WGS sequence"/>
</dbReference>
<evidence type="ECO:0000259" key="6">
    <source>
        <dbReference type="PROSITE" id="PS50835"/>
    </source>
</evidence>
<keyword evidence="2" id="KW-0964">Secreted</keyword>
<dbReference type="AlphaFoldDB" id="A0A8S3QZV8"/>
<dbReference type="InterPro" id="IPR003598">
    <property type="entry name" value="Ig_sub2"/>
</dbReference>
<evidence type="ECO:0000256" key="4">
    <source>
        <dbReference type="ARBA" id="ARBA00023157"/>
    </source>
</evidence>
<dbReference type="InterPro" id="IPR036179">
    <property type="entry name" value="Ig-like_dom_sf"/>
</dbReference>
<keyword evidence="4" id="KW-1015">Disulfide bond</keyword>
<sequence length="207" mass="22719">MYITSRGIDNALDAFMETNMFCSAPPRFALSLLNQTVLIGDNLSLVCNATGSPQPAIYWFFNGSLLQNETKQELAYVADTIMLSGLYSCTAGNVVLNVSSDEAYINVIECPPGTFYEFGSCIKCQKGTFQYNWNQVQCEKCQKGHMTLTAGSVNSSDCYDIDECIANVTSCEQNCKNTNGSFICSCTWINELSADGQSCSDAKIYEQ</sequence>
<evidence type="ECO:0000256" key="5">
    <source>
        <dbReference type="ARBA" id="ARBA00023180"/>
    </source>
</evidence>
<dbReference type="EMBL" id="CAJPWZ010000745">
    <property type="protein sequence ID" value="CAG2200420.1"/>
    <property type="molecule type" value="Genomic_DNA"/>
</dbReference>
<proteinExistence type="predicted"/>
<accession>A0A8S3QZV8</accession>
<gene>
    <name evidence="7" type="ORF">MEDL_15082</name>
</gene>
<dbReference type="InterPro" id="IPR007110">
    <property type="entry name" value="Ig-like_dom"/>
</dbReference>
<evidence type="ECO:0000256" key="1">
    <source>
        <dbReference type="ARBA" id="ARBA00004613"/>
    </source>
</evidence>
<organism evidence="7 8">
    <name type="scientific">Mytilus edulis</name>
    <name type="common">Blue mussel</name>
    <dbReference type="NCBI Taxonomy" id="6550"/>
    <lineage>
        <taxon>Eukaryota</taxon>
        <taxon>Metazoa</taxon>
        <taxon>Spiralia</taxon>
        <taxon>Lophotrochozoa</taxon>
        <taxon>Mollusca</taxon>
        <taxon>Bivalvia</taxon>
        <taxon>Autobranchia</taxon>
        <taxon>Pteriomorphia</taxon>
        <taxon>Mytilida</taxon>
        <taxon>Mytiloidea</taxon>
        <taxon>Mytilidae</taxon>
        <taxon>Mytilinae</taxon>
        <taxon>Mytilus</taxon>
    </lineage>
</organism>
<evidence type="ECO:0000256" key="2">
    <source>
        <dbReference type="ARBA" id="ARBA00022525"/>
    </source>
</evidence>
<dbReference type="GO" id="GO:0005576">
    <property type="term" value="C:extracellular region"/>
    <property type="evidence" value="ECO:0007669"/>
    <property type="project" value="UniProtKB-SubCell"/>
</dbReference>
<dbReference type="PANTHER" id="PTHR47333">
    <property type="entry name" value="VON WILLEBRAND FACTOR C AND EGF DOMAIN-CONTAINING PROTEIN"/>
    <property type="match status" value="1"/>
</dbReference>
<keyword evidence="5" id="KW-0325">Glycoprotein</keyword>
<dbReference type="SMART" id="SM00408">
    <property type="entry name" value="IGc2"/>
    <property type="match status" value="1"/>
</dbReference>
<protein>
    <recommendedName>
        <fullName evidence="6">Ig-like domain-containing protein</fullName>
    </recommendedName>
</protein>
<comment type="subcellular location">
    <subcellularLocation>
        <location evidence="1">Secreted</location>
    </subcellularLocation>
</comment>
<dbReference type="InterPro" id="IPR013783">
    <property type="entry name" value="Ig-like_fold"/>
</dbReference>
<keyword evidence="3" id="KW-0732">Signal</keyword>
<dbReference type="SUPFAM" id="SSF48726">
    <property type="entry name" value="Immunoglobulin"/>
    <property type="match status" value="1"/>
</dbReference>
<evidence type="ECO:0000313" key="8">
    <source>
        <dbReference type="Proteomes" id="UP000683360"/>
    </source>
</evidence>